<proteinExistence type="predicted"/>
<protein>
    <submittedName>
        <fullName evidence="2">Variant surface glycoprotein 1125.1760</fullName>
    </submittedName>
</protein>
<dbReference type="VEuPathDB" id="TriTrypDB:Tb427_000610100"/>
<evidence type="ECO:0000256" key="1">
    <source>
        <dbReference type="SAM" id="SignalP"/>
    </source>
</evidence>
<sequence length="399" mass="42345">MASISTSASTLAITLFIASSSVHAEKEVKHGACNSECQCKARLQKRLQHYREIVQRGQQRQGNNVLRSAKVVLGLIRGDDTLKKRLIPVVAAAGTQIYAYQAALTKLQPLLNAAEFKVAAAAALYEATHKLKTGAGELKINLGGGGPKINNAGALTTTTLGKLGDVNCGAATQVDAAAEVTTETKKTEPSPSKTTTHVHIAARCGDDGEPGTNSCHDNDLAQKGVLLFKLTYDNTVANGKSSWLRGTKQKTISTFSADLLKDAHTEAHNALNNLRDNAELLGCEADLNNYDTTAADSNFNLLVTKTIGGNPTAEDGQEAKGPELQNLITEGYGAQGVQFHKQVWKALDQTTAYAIKGKTETQTPIGQLADLLQISQATALEIVHNLASDEKSTTSAKKN</sequence>
<feature type="chain" id="PRO_5012339588" evidence="1">
    <location>
        <begin position="25"/>
        <end position="399"/>
    </location>
</feature>
<organism evidence="2">
    <name type="scientific">Trypanosoma brucei</name>
    <dbReference type="NCBI Taxonomy" id="5691"/>
    <lineage>
        <taxon>Eukaryota</taxon>
        <taxon>Discoba</taxon>
        <taxon>Euglenozoa</taxon>
        <taxon>Kinetoplastea</taxon>
        <taxon>Metakinetoplastina</taxon>
        <taxon>Trypanosomatida</taxon>
        <taxon>Trypanosomatidae</taxon>
        <taxon>Trypanosoma</taxon>
    </lineage>
</organism>
<evidence type="ECO:0000313" key="2">
    <source>
        <dbReference type="EMBL" id="APD73892.1"/>
    </source>
</evidence>
<keyword evidence="1" id="KW-0732">Signal</keyword>
<feature type="signal peptide" evidence="1">
    <location>
        <begin position="1"/>
        <end position="24"/>
    </location>
</feature>
<dbReference type="VEuPathDB" id="TriTrypDB:Tb1125.7.6500"/>
<accession>A0A1J0R801</accession>
<dbReference type="SUPFAM" id="SSF58087">
    <property type="entry name" value="Variant surface glycoprotein (N-terminal domain)"/>
    <property type="match status" value="1"/>
</dbReference>
<name>A0A1J0R801_9TRYP</name>
<dbReference type="AlphaFoldDB" id="A0A1J0R801"/>
<dbReference type="VEuPathDB" id="TriTrypDB:Tbg972.7.7510"/>
<dbReference type="VEuPathDB" id="TriTrypDB:Tb11.0910"/>
<dbReference type="EMBL" id="KX699936">
    <property type="protein sequence ID" value="APD73892.1"/>
    <property type="molecule type" value="Genomic_DNA"/>
</dbReference>
<reference evidence="2" key="1">
    <citation type="submission" date="2016-08" db="EMBL/GenBank/DDBJ databases">
        <title>VSG repertoire of Trypanosoma brucei EATRO 1125.</title>
        <authorList>
            <person name="Cross G.A."/>
        </authorList>
    </citation>
    <scope>NUCLEOTIDE SEQUENCE</scope>
    <source>
        <strain evidence="2">EATRO 1125</strain>
    </source>
</reference>